<evidence type="ECO:0000256" key="5">
    <source>
        <dbReference type="ARBA" id="ARBA00023136"/>
    </source>
</evidence>
<evidence type="ECO:0000256" key="8">
    <source>
        <dbReference type="HAMAP-Rule" id="MF_01416"/>
    </source>
</evidence>
<name>A0A8J3CPH6_9PROT</name>
<keyword evidence="8" id="KW-1003">Cell membrane</keyword>
<evidence type="ECO:0000256" key="2">
    <source>
        <dbReference type="ARBA" id="ARBA00022448"/>
    </source>
</evidence>
<dbReference type="InterPro" id="IPR000711">
    <property type="entry name" value="ATPase_OSCP/dsu"/>
</dbReference>
<dbReference type="HAMAP" id="MF_01416">
    <property type="entry name" value="ATP_synth_delta_bact"/>
    <property type="match status" value="1"/>
</dbReference>
<keyword evidence="10" id="KW-1185">Reference proteome</keyword>
<dbReference type="NCBIfam" id="NF004406">
    <property type="entry name" value="PRK05758.3-2"/>
    <property type="match status" value="1"/>
</dbReference>
<dbReference type="Pfam" id="PF00213">
    <property type="entry name" value="OSCP"/>
    <property type="match status" value="1"/>
</dbReference>
<dbReference type="EMBL" id="BMZH01000004">
    <property type="protein sequence ID" value="GHA91537.1"/>
    <property type="molecule type" value="Genomic_DNA"/>
</dbReference>
<dbReference type="InterPro" id="IPR020781">
    <property type="entry name" value="ATPase_OSCP/d_CS"/>
</dbReference>
<dbReference type="GO" id="GO:0045259">
    <property type="term" value="C:proton-transporting ATP synthase complex"/>
    <property type="evidence" value="ECO:0007669"/>
    <property type="project" value="UniProtKB-KW"/>
</dbReference>
<dbReference type="InterPro" id="IPR026015">
    <property type="entry name" value="ATP_synth_OSCP/delta_N_sf"/>
</dbReference>
<comment type="subcellular location">
    <subcellularLocation>
        <location evidence="8">Cell membrane</location>
        <topology evidence="8">Peripheral membrane protein</topology>
    </subcellularLocation>
    <subcellularLocation>
        <location evidence="1">Membrane</location>
    </subcellularLocation>
</comment>
<evidence type="ECO:0000313" key="10">
    <source>
        <dbReference type="Proteomes" id="UP000634004"/>
    </source>
</evidence>
<comment type="function">
    <text evidence="8">This protein is part of the stalk that links CF(0) to CF(1). It either transmits conformational changes from CF(0) to CF(1) or is implicated in proton conduction.</text>
</comment>
<dbReference type="GO" id="GO:0005886">
    <property type="term" value="C:plasma membrane"/>
    <property type="evidence" value="ECO:0007669"/>
    <property type="project" value="UniProtKB-SubCell"/>
</dbReference>
<keyword evidence="6 8" id="KW-0139">CF(1)</keyword>
<reference evidence="9" key="1">
    <citation type="journal article" date="2014" name="Int. J. Syst. Evol. Microbiol.">
        <title>Complete genome sequence of Corynebacterium casei LMG S-19264T (=DSM 44701T), isolated from a smear-ripened cheese.</title>
        <authorList>
            <consortium name="US DOE Joint Genome Institute (JGI-PGF)"/>
            <person name="Walter F."/>
            <person name="Albersmeier A."/>
            <person name="Kalinowski J."/>
            <person name="Ruckert C."/>
        </authorList>
    </citation>
    <scope>NUCLEOTIDE SEQUENCE</scope>
    <source>
        <strain evidence="9">KCTC 32513</strain>
    </source>
</reference>
<keyword evidence="4 8" id="KW-0406">Ion transport</keyword>
<dbReference type="PRINTS" id="PR00125">
    <property type="entry name" value="ATPASEDELTA"/>
</dbReference>
<evidence type="ECO:0000256" key="6">
    <source>
        <dbReference type="ARBA" id="ARBA00023196"/>
    </source>
</evidence>
<dbReference type="GO" id="GO:0046933">
    <property type="term" value="F:proton-transporting ATP synthase activity, rotational mechanism"/>
    <property type="evidence" value="ECO:0007669"/>
    <property type="project" value="UniProtKB-UniRule"/>
</dbReference>
<dbReference type="PANTHER" id="PTHR11910">
    <property type="entry name" value="ATP SYNTHASE DELTA CHAIN"/>
    <property type="match status" value="1"/>
</dbReference>
<comment type="similarity">
    <text evidence="8">Belongs to the ATPase delta chain family.</text>
</comment>
<protein>
    <recommendedName>
        <fullName evidence="8">ATP synthase subunit delta</fullName>
    </recommendedName>
    <alternativeName>
        <fullName evidence="8">ATP synthase F(1) sector subunit delta</fullName>
    </alternativeName>
    <alternativeName>
        <fullName evidence="8">F-type ATPase subunit delta</fullName>
        <shortName evidence="8">F-ATPase subunit delta</shortName>
    </alternativeName>
</protein>
<reference evidence="9" key="2">
    <citation type="submission" date="2020-09" db="EMBL/GenBank/DDBJ databases">
        <authorList>
            <person name="Sun Q."/>
            <person name="Kim S."/>
        </authorList>
    </citation>
    <scope>NUCLEOTIDE SEQUENCE</scope>
    <source>
        <strain evidence="9">KCTC 32513</strain>
    </source>
</reference>
<evidence type="ECO:0000256" key="3">
    <source>
        <dbReference type="ARBA" id="ARBA00022781"/>
    </source>
</evidence>
<keyword evidence="5 8" id="KW-0472">Membrane</keyword>
<comment type="function">
    <text evidence="8">F(1)F(0) ATP synthase produces ATP from ADP in the presence of a proton or sodium gradient. F-type ATPases consist of two structural domains, F(1) containing the extramembraneous catalytic core and F(0) containing the membrane proton channel, linked together by a central stalk and a peripheral stalk. During catalysis, ATP synthesis in the catalytic domain of F(1) is coupled via a rotary mechanism of the central stalk subunits to proton translocation.</text>
</comment>
<evidence type="ECO:0000256" key="7">
    <source>
        <dbReference type="ARBA" id="ARBA00023310"/>
    </source>
</evidence>
<organism evidence="9 10">
    <name type="scientific">Algimonas arctica</name>
    <dbReference type="NCBI Taxonomy" id="1479486"/>
    <lineage>
        <taxon>Bacteria</taxon>
        <taxon>Pseudomonadati</taxon>
        <taxon>Pseudomonadota</taxon>
        <taxon>Alphaproteobacteria</taxon>
        <taxon>Maricaulales</taxon>
        <taxon>Robiginitomaculaceae</taxon>
        <taxon>Algimonas</taxon>
    </lineage>
</organism>
<dbReference type="PROSITE" id="PS00389">
    <property type="entry name" value="ATPASE_DELTA"/>
    <property type="match status" value="1"/>
</dbReference>
<evidence type="ECO:0000313" key="9">
    <source>
        <dbReference type="EMBL" id="GHA91537.1"/>
    </source>
</evidence>
<keyword evidence="7 8" id="KW-0066">ATP synthesis</keyword>
<keyword evidence="3 8" id="KW-0375">Hydrogen ion transport</keyword>
<gene>
    <name evidence="8 9" type="primary">atpH</name>
    <name evidence="9" type="ORF">GCM10009069_13390</name>
</gene>
<dbReference type="AlphaFoldDB" id="A0A8J3CPH6"/>
<evidence type="ECO:0000256" key="4">
    <source>
        <dbReference type="ARBA" id="ARBA00023065"/>
    </source>
</evidence>
<sequence length="203" mass="21807">MLFSHAGAIRLLLTDITNVTSEDVITGEAPARYAKALIDLADDAKSLVRVEKDLTDIAAAFKESDELRRFAISPVFATEDKVAAMIAIAKAAKVSELTQQFMGTVTANHRAGELPMIIAAFNEMVALRRGSQVAKVTSASKLTAAQLTQLKSKLKAETGKTVDMEVSVDPDLLGGFIVKLGSRLYDASLKTKLEDLRLALKTA</sequence>
<dbReference type="Gene3D" id="1.10.520.20">
    <property type="entry name" value="N-terminal domain of the delta subunit of the F1F0-ATP synthase"/>
    <property type="match status" value="1"/>
</dbReference>
<dbReference type="Proteomes" id="UP000634004">
    <property type="component" value="Unassembled WGS sequence"/>
</dbReference>
<evidence type="ECO:0000256" key="1">
    <source>
        <dbReference type="ARBA" id="ARBA00004370"/>
    </source>
</evidence>
<proteinExistence type="inferred from homology"/>
<dbReference type="NCBIfam" id="TIGR01145">
    <property type="entry name" value="ATP_synt_delta"/>
    <property type="match status" value="1"/>
</dbReference>
<keyword evidence="2 8" id="KW-0813">Transport</keyword>
<comment type="caution">
    <text evidence="9">The sequence shown here is derived from an EMBL/GenBank/DDBJ whole genome shotgun (WGS) entry which is preliminary data.</text>
</comment>
<dbReference type="SUPFAM" id="SSF47928">
    <property type="entry name" value="N-terminal domain of the delta subunit of the F1F0-ATP synthase"/>
    <property type="match status" value="1"/>
</dbReference>
<accession>A0A8J3CPH6</accession>